<feature type="compositionally biased region" description="Low complexity" evidence="1">
    <location>
        <begin position="25"/>
        <end position="45"/>
    </location>
</feature>
<evidence type="ECO:0000313" key="2">
    <source>
        <dbReference type="EMBL" id="VEL39582.1"/>
    </source>
</evidence>
<proteinExistence type="predicted"/>
<dbReference type="AlphaFoldDB" id="A0A448XLL3"/>
<reference evidence="2" key="1">
    <citation type="submission" date="2018-11" db="EMBL/GenBank/DDBJ databases">
        <authorList>
            <consortium name="Pathogen Informatics"/>
        </authorList>
    </citation>
    <scope>NUCLEOTIDE SEQUENCE</scope>
</reference>
<name>A0A448XLL3_9PLAT</name>
<gene>
    <name evidence="2" type="ORF">PXEA_LOCUS33022</name>
</gene>
<dbReference type="EMBL" id="CAAALY010261767">
    <property type="protein sequence ID" value="VEL39582.1"/>
    <property type="molecule type" value="Genomic_DNA"/>
</dbReference>
<accession>A0A448XLL3</accession>
<sequence>MQSIEECPSHLTILDEKEVNDTLRSGYSQAVSSSPSSPGLSAPHLSPVGLKPQILLGSLTSTHIAITSHRDPSFVPITTSVNTTTSITTTSINTTSAHGGCLSSSPTSKYRRFSPFNSSCRSKQPKSPALKLEHEEIGDHISPEDPFYEKIRNVELVSLDSRLLLSNFFSNIVQDHADLHINPIYFKAYFLYVVTVRVFHFAFLSHNPSWAATLLDNATSHSFIFIYLKILLLLLPL</sequence>
<dbReference type="Proteomes" id="UP000784294">
    <property type="component" value="Unassembled WGS sequence"/>
</dbReference>
<feature type="region of interest" description="Disordered" evidence="1">
    <location>
        <begin position="24"/>
        <end position="45"/>
    </location>
</feature>
<evidence type="ECO:0000313" key="3">
    <source>
        <dbReference type="Proteomes" id="UP000784294"/>
    </source>
</evidence>
<organism evidence="2 3">
    <name type="scientific">Protopolystoma xenopodis</name>
    <dbReference type="NCBI Taxonomy" id="117903"/>
    <lineage>
        <taxon>Eukaryota</taxon>
        <taxon>Metazoa</taxon>
        <taxon>Spiralia</taxon>
        <taxon>Lophotrochozoa</taxon>
        <taxon>Platyhelminthes</taxon>
        <taxon>Monogenea</taxon>
        <taxon>Polyopisthocotylea</taxon>
        <taxon>Polystomatidea</taxon>
        <taxon>Polystomatidae</taxon>
        <taxon>Protopolystoma</taxon>
    </lineage>
</organism>
<evidence type="ECO:0000256" key="1">
    <source>
        <dbReference type="SAM" id="MobiDB-lite"/>
    </source>
</evidence>
<comment type="caution">
    <text evidence="2">The sequence shown here is derived from an EMBL/GenBank/DDBJ whole genome shotgun (WGS) entry which is preliminary data.</text>
</comment>
<keyword evidence="3" id="KW-1185">Reference proteome</keyword>
<protein>
    <submittedName>
        <fullName evidence="2">Uncharacterized protein</fullName>
    </submittedName>
</protein>